<evidence type="ECO:0000313" key="4">
    <source>
        <dbReference type="Proteomes" id="UP000051401"/>
    </source>
</evidence>
<dbReference type="SUPFAM" id="SSF55729">
    <property type="entry name" value="Acyl-CoA N-acyltransferases (Nat)"/>
    <property type="match status" value="1"/>
</dbReference>
<dbReference type="STRING" id="540747.SAMN04488031_1205"/>
<organism evidence="2 4">
    <name type="scientific">Roseovarius indicus</name>
    <dbReference type="NCBI Taxonomy" id="540747"/>
    <lineage>
        <taxon>Bacteria</taxon>
        <taxon>Pseudomonadati</taxon>
        <taxon>Pseudomonadota</taxon>
        <taxon>Alphaproteobacteria</taxon>
        <taxon>Rhodobacterales</taxon>
        <taxon>Roseobacteraceae</taxon>
        <taxon>Roseovarius</taxon>
    </lineage>
</organism>
<feature type="domain" description="N-acetyltransferase" evidence="1">
    <location>
        <begin position="138"/>
        <end position="287"/>
    </location>
</feature>
<dbReference type="PATRIC" id="fig|540747.5.peg.4176"/>
<protein>
    <submittedName>
        <fullName evidence="3">Putative acetyltransferase</fullName>
    </submittedName>
</protein>
<reference evidence="2 4" key="1">
    <citation type="submission" date="2015-04" db="EMBL/GenBank/DDBJ databases">
        <title>The draft genome sequence of Roseovarius indicus B108T.</title>
        <authorList>
            <person name="Li G."/>
            <person name="Lai Q."/>
            <person name="Shao Z."/>
            <person name="Yan P."/>
        </authorList>
    </citation>
    <scope>NUCLEOTIDE SEQUENCE [LARGE SCALE GENOMIC DNA]</scope>
    <source>
        <strain evidence="2 4">B108</strain>
    </source>
</reference>
<proteinExistence type="predicted"/>
<evidence type="ECO:0000259" key="1">
    <source>
        <dbReference type="PROSITE" id="PS51186"/>
    </source>
</evidence>
<dbReference type="InterPro" id="IPR016181">
    <property type="entry name" value="Acyl_CoA_acyltransferase"/>
</dbReference>
<dbReference type="KEGG" id="rid:RIdsm_00488"/>
<dbReference type="OrthoDB" id="7365268at2"/>
<sequence>MLRQAAEADAPAIDAFLAPMTETSLFLRGNLARHGLSDSSHPHGTAYFLWEDRGAIRAVFGCSNGGYLMCQAPDAPPDLWSALPAALSGRRVTGMTGLTEQVGHTLDALGLQTQDFTLDHHAPILALDLRILTVTPEPAIRAATSDDLPLLESWFRGYIADTEPDRPACQIAEEALTAAHRAVHTADTRLLIEDDTPCAMAAVLSRAGDTVQVGTVYVPPEHRNAGRAGTVVAAHLADLRDRSGVTSAVLFAHNAAAARAYERIGFRHIATARIVKLATPQEIAPCP</sequence>
<dbReference type="GO" id="GO:0016747">
    <property type="term" value="F:acyltransferase activity, transferring groups other than amino-acyl groups"/>
    <property type="evidence" value="ECO:0007669"/>
    <property type="project" value="InterPro"/>
</dbReference>
<name>A0A0T5NZ76_9RHOB</name>
<evidence type="ECO:0000313" key="3">
    <source>
        <dbReference type="EMBL" id="QEW24705.1"/>
    </source>
</evidence>
<dbReference type="Proteomes" id="UP000325785">
    <property type="component" value="Chromosome"/>
</dbReference>
<dbReference type="InterPro" id="IPR000182">
    <property type="entry name" value="GNAT_dom"/>
</dbReference>
<dbReference type="Gene3D" id="3.40.630.30">
    <property type="match status" value="1"/>
</dbReference>
<dbReference type="InterPro" id="IPR013653">
    <property type="entry name" value="GCN5-like_dom"/>
</dbReference>
<keyword evidence="3" id="KW-0808">Transferase</keyword>
<dbReference type="RefSeq" id="WP_057821496.1">
    <property type="nucleotide sequence ID" value="NZ_CP031598.1"/>
</dbReference>
<gene>
    <name evidence="3" type="ORF">RIdsm_00488</name>
    <name evidence="2" type="ORF">XM52_27040</name>
</gene>
<keyword evidence="4" id="KW-1185">Reference proteome</keyword>
<dbReference type="Proteomes" id="UP000051401">
    <property type="component" value="Unassembled WGS sequence"/>
</dbReference>
<reference evidence="3 5" key="2">
    <citation type="submission" date="2018-08" db="EMBL/GenBank/DDBJ databases">
        <title>Genetic Globetrotter - A new plasmid hitch-hiking vast phylogenetic and geographic distances.</title>
        <authorList>
            <person name="Vollmers J."/>
            <person name="Petersen J."/>
        </authorList>
    </citation>
    <scope>NUCLEOTIDE SEQUENCE [LARGE SCALE GENOMIC DNA]</scope>
    <source>
        <strain evidence="3 5">DSM 26383</strain>
    </source>
</reference>
<evidence type="ECO:0000313" key="2">
    <source>
        <dbReference type="EMBL" id="KRS14202.1"/>
    </source>
</evidence>
<dbReference type="EMBL" id="CP031598">
    <property type="protein sequence ID" value="QEW24705.1"/>
    <property type="molecule type" value="Genomic_DNA"/>
</dbReference>
<evidence type="ECO:0000313" key="5">
    <source>
        <dbReference type="Proteomes" id="UP000325785"/>
    </source>
</evidence>
<dbReference type="Pfam" id="PF08445">
    <property type="entry name" value="FR47"/>
    <property type="match status" value="1"/>
</dbReference>
<dbReference type="AlphaFoldDB" id="A0A0T5NZ76"/>
<dbReference type="EMBL" id="LAXI01000033">
    <property type="protein sequence ID" value="KRS14202.1"/>
    <property type="molecule type" value="Genomic_DNA"/>
</dbReference>
<dbReference type="PROSITE" id="PS51186">
    <property type="entry name" value="GNAT"/>
    <property type="match status" value="1"/>
</dbReference>
<accession>A0A0T5NZ76</accession>